<keyword evidence="4" id="KW-1185">Reference proteome</keyword>
<evidence type="ECO:0000256" key="2">
    <source>
        <dbReference type="SAM" id="SignalP"/>
    </source>
</evidence>
<organism evidence="3 4">
    <name type="scientific">Platanthera guangdongensis</name>
    <dbReference type="NCBI Taxonomy" id="2320717"/>
    <lineage>
        <taxon>Eukaryota</taxon>
        <taxon>Viridiplantae</taxon>
        <taxon>Streptophyta</taxon>
        <taxon>Embryophyta</taxon>
        <taxon>Tracheophyta</taxon>
        <taxon>Spermatophyta</taxon>
        <taxon>Magnoliopsida</taxon>
        <taxon>Liliopsida</taxon>
        <taxon>Asparagales</taxon>
        <taxon>Orchidaceae</taxon>
        <taxon>Orchidoideae</taxon>
        <taxon>Orchideae</taxon>
        <taxon>Orchidinae</taxon>
        <taxon>Platanthera</taxon>
    </lineage>
</organism>
<evidence type="ECO:0000313" key="3">
    <source>
        <dbReference type="EMBL" id="KAK8950270.1"/>
    </source>
</evidence>
<gene>
    <name evidence="3" type="ORF">KSP40_PGU016712</name>
</gene>
<feature type="signal peptide" evidence="2">
    <location>
        <begin position="1"/>
        <end position="19"/>
    </location>
</feature>
<feature type="compositionally biased region" description="Low complexity" evidence="1">
    <location>
        <begin position="76"/>
        <end position="100"/>
    </location>
</feature>
<feature type="region of interest" description="Disordered" evidence="1">
    <location>
        <begin position="44"/>
        <end position="100"/>
    </location>
</feature>
<accession>A0ABR2LU70</accession>
<evidence type="ECO:0000256" key="1">
    <source>
        <dbReference type="SAM" id="MobiDB-lite"/>
    </source>
</evidence>
<feature type="compositionally biased region" description="Pro residues" evidence="1">
    <location>
        <begin position="44"/>
        <end position="60"/>
    </location>
</feature>
<protein>
    <submittedName>
        <fullName evidence="3">Uncharacterized protein</fullName>
    </submittedName>
</protein>
<evidence type="ECO:0000313" key="4">
    <source>
        <dbReference type="Proteomes" id="UP001412067"/>
    </source>
</evidence>
<sequence>MRVCFDICFLLPSLSPSASLLPAPNNRGGSFRISSPGASPLLPPPLRLCSVPPPPRPLPPGRASSTAAPIGPPSSTPSTPTSVGSSSITETSSTPPITLSSTPLFPPTTILIMFPSLAAPTVSPAYLRHCLHRSPTLAVLQLDIATF</sequence>
<keyword evidence="2" id="KW-0732">Signal</keyword>
<dbReference type="EMBL" id="JBBWWR010000015">
    <property type="protein sequence ID" value="KAK8950270.1"/>
    <property type="molecule type" value="Genomic_DNA"/>
</dbReference>
<dbReference type="Proteomes" id="UP001412067">
    <property type="component" value="Unassembled WGS sequence"/>
</dbReference>
<comment type="caution">
    <text evidence="3">The sequence shown here is derived from an EMBL/GenBank/DDBJ whole genome shotgun (WGS) entry which is preliminary data.</text>
</comment>
<proteinExistence type="predicted"/>
<feature type="chain" id="PRO_5045201357" evidence="2">
    <location>
        <begin position="20"/>
        <end position="147"/>
    </location>
</feature>
<name>A0ABR2LU70_9ASPA</name>
<reference evidence="3 4" key="1">
    <citation type="journal article" date="2022" name="Nat. Plants">
        <title>Genomes of leafy and leafless Platanthera orchids illuminate the evolution of mycoheterotrophy.</title>
        <authorList>
            <person name="Li M.H."/>
            <person name="Liu K.W."/>
            <person name="Li Z."/>
            <person name="Lu H.C."/>
            <person name="Ye Q.L."/>
            <person name="Zhang D."/>
            <person name="Wang J.Y."/>
            <person name="Li Y.F."/>
            <person name="Zhong Z.M."/>
            <person name="Liu X."/>
            <person name="Yu X."/>
            <person name="Liu D.K."/>
            <person name="Tu X.D."/>
            <person name="Liu B."/>
            <person name="Hao Y."/>
            <person name="Liao X.Y."/>
            <person name="Jiang Y.T."/>
            <person name="Sun W.H."/>
            <person name="Chen J."/>
            <person name="Chen Y.Q."/>
            <person name="Ai Y."/>
            <person name="Zhai J.W."/>
            <person name="Wu S.S."/>
            <person name="Zhou Z."/>
            <person name="Hsiao Y.Y."/>
            <person name="Wu W.L."/>
            <person name="Chen Y.Y."/>
            <person name="Lin Y.F."/>
            <person name="Hsu J.L."/>
            <person name="Li C.Y."/>
            <person name="Wang Z.W."/>
            <person name="Zhao X."/>
            <person name="Zhong W.Y."/>
            <person name="Ma X.K."/>
            <person name="Ma L."/>
            <person name="Huang J."/>
            <person name="Chen G.Z."/>
            <person name="Huang M.Z."/>
            <person name="Huang L."/>
            <person name="Peng D.H."/>
            <person name="Luo Y.B."/>
            <person name="Zou S.Q."/>
            <person name="Chen S.P."/>
            <person name="Lan S."/>
            <person name="Tsai W.C."/>
            <person name="Van de Peer Y."/>
            <person name="Liu Z.J."/>
        </authorList>
    </citation>
    <scope>NUCLEOTIDE SEQUENCE [LARGE SCALE GENOMIC DNA]</scope>
    <source>
        <strain evidence="3">Lor288</strain>
    </source>
</reference>